<keyword evidence="3" id="KW-1185">Reference proteome</keyword>
<feature type="region of interest" description="Disordered" evidence="1">
    <location>
        <begin position="282"/>
        <end position="311"/>
    </location>
</feature>
<sequence>MSTKSPRPVLLPRQYENYRTCSNCSMRLALSDQGVITRSSINSQSSVEVVRNSSVQHSSGDPCNRCRKMFFRKRFRQGRCQVYQCVGQLRRCWTEKSLPADFSKLDAAMKQGLLAEYRLNPDSFTSCFNCIKRIKQKINNFLNLYNDEVNDDEPYSSAISCFTEEEQRMLRDVLFSGCCSSWDEVANQIPNKSAKECKRYANENKSVIFDCTLLTSAVESVHEHAESNGRERNGSETIGAPSENTTTTSAKNAEPVAVQPPYTCLRAVLNAISSVEPVTTSEEAPCQGVEPSSNRTSQNQGTTTSAKNAEPVIVQPKDTCVRAVLAAISTVEPMVSSEEAPRQRVEPSGNHRSPIQCTTSSAKNAEPVIVQPKGTCVRAVLNAISTAEPMTATEEAPRQPVEPSSNRTIPKPSWNMKFAFHPSSPCAKLQEEAMASTSAVTKQNTDSRRSTDASFALPKDVGSNGVAAFLENASVGRQSAVMPTSPWEVESSSFNVRPLLCGCSSISSETGSGVHLNNSNYLNNFATLPIMPLSFGPGHSMNDWYAGGISSTTNGAFGGQPIDLGRPRPTPIAECLYSNLCSPGVNGSMQYSIDSMFGRQQRLEPGISACAHSNVVPQADHRKRLVQRSRTERINPKMICNGICASVPTVSAAYAGIGQNNFSAPFAGNAYQPLNGFTFSPSSHTFQYPSFAGYQAESANSLINQSNLNGYGASPFYAAGNDYHETVQNSLLQYVGYPLYIRNVNPPQYVMGSISNRRIAERQEPAIPTTSGTSSVVASSSSNGSNRGKTKVEQVFTFLDCSDDESL</sequence>
<reference evidence="2" key="1">
    <citation type="submission" date="2014-01" db="EMBL/GenBank/DDBJ databases">
        <authorList>
            <person name="Aslett M."/>
        </authorList>
    </citation>
    <scope>NUCLEOTIDE SEQUENCE</scope>
</reference>
<feature type="region of interest" description="Disordered" evidence="1">
    <location>
        <begin position="389"/>
        <end position="412"/>
    </location>
</feature>
<dbReference type="OrthoDB" id="5931043at2759"/>
<evidence type="ECO:0000313" key="3">
    <source>
        <dbReference type="Proteomes" id="UP000030665"/>
    </source>
</evidence>
<dbReference type="InterPro" id="IPR001005">
    <property type="entry name" value="SANT/Myb"/>
</dbReference>
<dbReference type="EMBL" id="HG806005">
    <property type="protein sequence ID" value="CDW56068.1"/>
    <property type="molecule type" value="Genomic_DNA"/>
</dbReference>
<proteinExistence type="predicted"/>
<feature type="region of interest" description="Disordered" evidence="1">
    <location>
        <begin position="334"/>
        <end position="360"/>
    </location>
</feature>
<name>A0A077Z8T2_TRITR</name>
<accession>A0A077Z8T2</accession>
<feature type="region of interest" description="Disordered" evidence="1">
    <location>
        <begin position="222"/>
        <end position="254"/>
    </location>
</feature>
<dbReference type="CDD" id="cd00167">
    <property type="entry name" value="SANT"/>
    <property type="match status" value="1"/>
</dbReference>
<feature type="compositionally biased region" description="Polar residues" evidence="1">
    <location>
        <begin position="350"/>
        <end position="360"/>
    </location>
</feature>
<feature type="compositionally biased region" description="Polar residues" evidence="1">
    <location>
        <begin position="435"/>
        <end position="444"/>
    </location>
</feature>
<evidence type="ECO:0000313" key="2">
    <source>
        <dbReference type="EMBL" id="CDW56068.1"/>
    </source>
</evidence>
<feature type="compositionally biased region" description="Polar residues" evidence="1">
    <location>
        <begin position="242"/>
        <end position="251"/>
    </location>
</feature>
<feature type="region of interest" description="Disordered" evidence="1">
    <location>
        <begin position="763"/>
        <end position="788"/>
    </location>
</feature>
<gene>
    <name evidence="2" type="ORF">TTRE_0000434201</name>
</gene>
<feature type="compositionally biased region" description="Basic and acidic residues" evidence="1">
    <location>
        <begin position="222"/>
        <end position="234"/>
    </location>
</feature>
<dbReference type="AlphaFoldDB" id="A0A077Z8T2"/>
<protein>
    <submittedName>
        <fullName evidence="2">Uncharacterized protein</fullName>
    </submittedName>
</protein>
<dbReference type="Proteomes" id="UP000030665">
    <property type="component" value="Unassembled WGS sequence"/>
</dbReference>
<feature type="compositionally biased region" description="Low complexity" evidence="1">
    <location>
        <begin position="770"/>
        <end position="786"/>
    </location>
</feature>
<feature type="compositionally biased region" description="Polar residues" evidence="1">
    <location>
        <begin position="290"/>
        <end position="307"/>
    </location>
</feature>
<reference evidence="2" key="2">
    <citation type="submission" date="2014-03" db="EMBL/GenBank/DDBJ databases">
        <title>The whipworm genome and dual-species transcriptomics of an intimate host-pathogen interaction.</title>
        <authorList>
            <person name="Foth B.J."/>
            <person name="Tsai I.J."/>
            <person name="Reid A.J."/>
            <person name="Bancroft A.J."/>
            <person name="Nichol S."/>
            <person name="Tracey A."/>
            <person name="Holroyd N."/>
            <person name="Cotton J.A."/>
            <person name="Stanley E.J."/>
            <person name="Zarowiecki M."/>
            <person name="Liu J.Z."/>
            <person name="Huckvale T."/>
            <person name="Cooper P.J."/>
            <person name="Grencis R.K."/>
            <person name="Berriman M."/>
        </authorList>
    </citation>
    <scope>NUCLEOTIDE SEQUENCE [LARGE SCALE GENOMIC DNA]</scope>
</reference>
<evidence type="ECO:0000256" key="1">
    <source>
        <dbReference type="SAM" id="MobiDB-lite"/>
    </source>
</evidence>
<feature type="region of interest" description="Disordered" evidence="1">
    <location>
        <begin position="430"/>
        <end position="456"/>
    </location>
</feature>
<organism evidence="2 3">
    <name type="scientific">Trichuris trichiura</name>
    <name type="common">Whipworm</name>
    <name type="synonym">Trichocephalus trichiurus</name>
    <dbReference type="NCBI Taxonomy" id="36087"/>
    <lineage>
        <taxon>Eukaryota</taxon>
        <taxon>Metazoa</taxon>
        <taxon>Ecdysozoa</taxon>
        <taxon>Nematoda</taxon>
        <taxon>Enoplea</taxon>
        <taxon>Dorylaimia</taxon>
        <taxon>Trichinellida</taxon>
        <taxon>Trichuridae</taxon>
        <taxon>Trichuris</taxon>
    </lineage>
</organism>